<sequence>MISGSGQATYRNHSTVTNSQRTGRSRSAPGATQTFPFTTRQSVSITFQNNLDHFAQSTRKQFKPLILLIFLILALALLTLHHLPAT</sequence>
<dbReference type="EMBL" id="LR130779">
    <property type="protein sequence ID" value="VDN64911.1"/>
    <property type="molecule type" value="Genomic_DNA"/>
</dbReference>
<keyword evidence="2" id="KW-0472">Membrane</keyword>
<evidence type="ECO:0000256" key="1">
    <source>
        <dbReference type="SAM" id="MobiDB-lite"/>
    </source>
</evidence>
<feature type="transmembrane region" description="Helical" evidence="2">
    <location>
        <begin position="65"/>
        <end position="83"/>
    </location>
</feature>
<dbReference type="AlphaFoldDB" id="A0A653B9R5"/>
<evidence type="ECO:0000313" key="3">
    <source>
        <dbReference type="EMBL" id="VDN64911.1"/>
    </source>
</evidence>
<evidence type="ECO:0000256" key="2">
    <source>
        <dbReference type="SAM" id="Phobius"/>
    </source>
</evidence>
<proteinExistence type="predicted"/>
<reference evidence="3" key="1">
    <citation type="submission" date="2018-11" db="EMBL/GenBank/DDBJ databases">
        <authorList>
            <consortium name="Genoscope - CEA"/>
            <person name="William W."/>
        </authorList>
    </citation>
    <scope>NUCLEOTIDE SEQUENCE [LARGE SCALE GENOMIC DNA]</scope>
    <source>
        <strain evidence="3">T9AD</strain>
    </source>
</reference>
<name>A0A653B9R5_ECTOL</name>
<keyword evidence="2" id="KW-1133">Transmembrane helix</keyword>
<keyword evidence="2" id="KW-0812">Transmembrane</keyword>
<feature type="region of interest" description="Disordered" evidence="1">
    <location>
        <begin position="1"/>
        <end position="34"/>
    </location>
</feature>
<gene>
    <name evidence="3" type="ORF">POT9AD_3936</name>
</gene>
<organism evidence="3">
    <name type="scientific">Ectopseudomonas oleovorans</name>
    <name type="common">Pseudomonas oleovorans</name>
    <dbReference type="NCBI Taxonomy" id="301"/>
    <lineage>
        <taxon>Bacteria</taxon>
        <taxon>Pseudomonadati</taxon>
        <taxon>Pseudomonadota</taxon>
        <taxon>Gammaproteobacteria</taxon>
        <taxon>Pseudomonadales</taxon>
        <taxon>Pseudomonadaceae</taxon>
        <taxon>Ectopseudomonas</taxon>
    </lineage>
</organism>
<accession>A0A653B9R5</accession>
<protein>
    <submittedName>
        <fullName evidence="3">Uncharacterized protein</fullName>
    </submittedName>
</protein>
<feature type="compositionally biased region" description="Polar residues" evidence="1">
    <location>
        <begin position="1"/>
        <end position="22"/>
    </location>
</feature>